<feature type="transmembrane region" description="Helical" evidence="2">
    <location>
        <begin position="268"/>
        <end position="287"/>
    </location>
</feature>
<feature type="compositionally biased region" description="Basic and acidic residues" evidence="1">
    <location>
        <begin position="193"/>
        <end position="209"/>
    </location>
</feature>
<evidence type="ECO:0000256" key="2">
    <source>
        <dbReference type="SAM" id="Phobius"/>
    </source>
</evidence>
<sequence length="308" mass="32386">MDKLAYLDALKRAMLGLPPATQARTLAYYEQRFVDGLVAGRSEQEVADELDEPRKIAMTLRASAHLSTLAATDDAGRASAAQAPAGSAQAAGAAARAGALPRPVNALRLAASALGLAIFNLFMIVPALVYAALLFSLYLCALTFYLAGIATTASGLAGVNELVLDWPSRLPAAARDNRPERETRVLIGPSGIEVRRERDGDGARPRAPDDGAPQEGEADAADQDAPGDAAPQRRSERSRVLRGAEAVADGSVRISTGMDAESRTTQTLVGLGMVLGGIALFLVSLVVSRYTLAGCRRYVQMNRSLLKG</sequence>
<name>A0A7Z2W0X1_9BURK</name>
<dbReference type="RefSeq" id="WP_170204494.1">
    <property type="nucleotide sequence ID" value="NZ_CP051685.1"/>
</dbReference>
<keyword evidence="4" id="KW-1185">Reference proteome</keyword>
<reference evidence="3 4" key="1">
    <citation type="submission" date="2020-04" db="EMBL/GenBank/DDBJ databases">
        <title>Genome sequencing of novel species.</title>
        <authorList>
            <person name="Heo J."/>
            <person name="Kim S.-J."/>
            <person name="Kim J.-S."/>
            <person name="Hong S.-B."/>
            <person name="Kwon S.-W."/>
        </authorList>
    </citation>
    <scope>NUCLEOTIDE SEQUENCE [LARGE SCALE GENOMIC DNA]</scope>
    <source>
        <strain evidence="3 4">GN2-R2</strain>
    </source>
</reference>
<keyword evidence="2" id="KW-1133">Transmembrane helix</keyword>
<organism evidence="3 4">
    <name type="scientific">Massilia forsythiae</name>
    <dbReference type="NCBI Taxonomy" id="2728020"/>
    <lineage>
        <taxon>Bacteria</taxon>
        <taxon>Pseudomonadati</taxon>
        <taxon>Pseudomonadota</taxon>
        <taxon>Betaproteobacteria</taxon>
        <taxon>Burkholderiales</taxon>
        <taxon>Oxalobacteraceae</taxon>
        <taxon>Telluria group</taxon>
        <taxon>Massilia</taxon>
    </lineage>
</organism>
<dbReference type="KEGG" id="mfy:HH212_22260"/>
<feature type="region of interest" description="Disordered" evidence="1">
    <location>
        <begin position="175"/>
        <end position="244"/>
    </location>
</feature>
<dbReference type="EMBL" id="CP051685">
    <property type="protein sequence ID" value="QJE02407.1"/>
    <property type="molecule type" value="Genomic_DNA"/>
</dbReference>
<feature type="compositionally biased region" description="Basic and acidic residues" evidence="1">
    <location>
        <begin position="175"/>
        <end position="184"/>
    </location>
</feature>
<evidence type="ECO:0000313" key="3">
    <source>
        <dbReference type="EMBL" id="QJE02407.1"/>
    </source>
</evidence>
<dbReference type="Proteomes" id="UP000502415">
    <property type="component" value="Chromosome"/>
</dbReference>
<accession>A0A7Z2W0X1</accession>
<keyword evidence="2" id="KW-0472">Membrane</keyword>
<dbReference type="Pfam" id="PF22564">
    <property type="entry name" value="HAAS"/>
    <property type="match status" value="1"/>
</dbReference>
<gene>
    <name evidence="3" type="ORF">HH212_22260</name>
</gene>
<feature type="transmembrane region" description="Helical" evidence="2">
    <location>
        <begin position="106"/>
        <end position="129"/>
    </location>
</feature>
<evidence type="ECO:0000256" key="1">
    <source>
        <dbReference type="SAM" id="MobiDB-lite"/>
    </source>
</evidence>
<dbReference type="AlphaFoldDB" id="A0A7Z2W0X1"/>
<proteinExistence type="predicted"/>
<keyword evidence="2" id="KW-0812">Transmembrane</keyword>
<protein>
    <submittedName>
        <fullName evidence="3">DUF1700 domain-containing protein</fullName>
    </submittedName>
</protein>
<feature type="transmembrane region" description="Helical" evidence="2">
    <location>
        <begin position="135"/>
        <end position="159"/>
    </location>
</feature>
<evidence type="ECO:0000313" key="4">
    <source>
        <dbReference type="Proteomes" id="UP000502415"/>
    </source>
</evidence>